<name>A0A4P6YXD8_9LACO</name>
<dbReference type="GO" id="GO:0005694">
    <property type="term" value="C:chromosome"/>
    <property type="evidence" value="ECO:0007669"/>
    <property type="project" value="TreeGrafter"/>
</dbReference>
<keyword evidence="3" id="KW-1185">Reference proteome</keyword>
<reference evidence="3" key="1">
    <citation type="submission" date="2019-03" db="EMBL/GenBank/DDBJ databases">
        <title>Weissella sp. 26KH-42 Genome sequencing.</title>
        <authorList>
            <person name="Heo J."/>
            <person name="Kim S.-J."/>
            <person name="Kim J.-S."/>
            <person name="Hong S.-B."/>
            <person name="Kwon S.-W."/>
        </authorList>
    </citation>
    <scope>NUCLEOTIDE SEQUENCE [LARGE SCALE GENOMIC DNA]</scope>
    <source>
        <strain evidence="3">26KH-42</strain>
    </source>
</reference>
<dbReference type="AlphaFoldDB" id="A0A4P6YXD8"/>
<evidence type="ECO:0000313" key="3">
    <source>
        <dbReference type="Proteomes" id="UP000292886"/>
    </source>
</evidence>
<dbReference type="InterPro" id="IPR050336">
    <property type="entry name" value="Chromosome_partition/occlusion"/>
</dbReference>
<dbReference type="EMBL" id="CP037940">
    <property type="protein sequence ID" value="QBO37433.1"/>
    <property type="molecule type" value="Genomic_DNA"/>
</dbReference>
<accession>A0A4P6YXD8</accession>
<dbReference type="GO" id="GO:0007059">
    <property type="term" value="P:chromosome segregation"/>
    <property type="evidence" value="ECO:0007669"/>
    <property type="project" value="TreeGrafter"/>
</dbReference>
<dbReference type="GO" id="GO:0045881">
    <property type="term" value="P:positive regulation of sporulation resulting in formation of a cellular spore"/>
    <property type="evidence" value="ECO:0007669"/>
    <property type="project" value="TreeGrafter"/>
</dbReference>
<dbReference type="Gene3D" id="3.90.1530.10">
    <property type="entry name" value="Conserved hypothetical protein from pyrococcus furiosus pfu- 392566-001, ParB domain"/>
    <property type="match status" value="1"/>
</dbReference>
<dbReference type="PANTHER" id="PTHR33375:SF1">
    <property type="entry name" value="CHROMOSOME-PARTITIONING PROTEIN PARB-RELATED"/>
    <property type="match status" value="1"/>
</dbReference>
<dbReference type="Proteomes" id="UP000292886">
    <property type="component" value="Chromosome"/>
</dbReference>
<gene>
    <name evidence="2" type="ORF">EQG49_02375</name>
</gene>
<sequence length="178" mass="19532">MQIIDKLIDELIPYANNARFNDQAVDAVARSIDEFGFKVPVIVDGNGEIIAGHTRVKAAKKLGLETVPTIVADDLSPEQVKAFRLADNKVGEIAEWDMDALAIELQELELTDIDMSGFGFADVTTLDDLDDDEFEDDDIETGGDNFDKVVAALSKLSSADLITMPEFEGNRVVFHVKN</sequence>
<evidence type="ECO:0000259" key="1">
    <source>
        <dbReference type="SMART" id="SM00470"/>
    </source>
</evidence>
<feature type="domain" description="ParB-like N-terminal" evidence="1">
    <location>
        <begin position="4"/>
        <end position="89"/>
    </location>
</feature>
<dbReference type="InterPro" id="IPR003115">
    <property type="entry name" value="ParB_N"/>
</dbReference>
<dbReference type="PANTHER" id="PTHR33375">
    <property type="entry name" value="CHROMOSOME-PARTITIONING PROTEIN PARB-RELATED"/>
    <property type="match status" value="1"/>
</dbReference>
<dbReference type="SUPFAM" id="SSF110849">
    <property type="entry name" value="ParB/Sulfiredoxin"/>
    <property type="match status" value="1"/>
</dbReference>
<evidence type="ECO:0000313" key="2">
    <source>
        <dbReference type="EMBL" id="QBO37433.1"/>
    </source>
</evidence>
<dbReference type="CDD" id="cd16402">
    <property type="entry name" value="ParB_N_like_MT"/>
    <property type="match status" value="1"/>
</dbReference>
<dbReference type="Pfam" id="PF02195">
    <property type="entry name" value="ParB_N"/>
    <property type="match status" value="1"/>
</dbReference>
<protein>
    <submittedName>
        <fullName evidence="2">Chromosome partitioning protein ParB</fullName>
    </submittedName>
</protein>
<proteinExistence type="predicted"/>
<dbReference type="OrthoDB" id="9800801at2"/>
<dbReference type="KEGG" id="wei:EQG49_02375"/>
<dbReference type="SMART" id="SM00470">
    <property type="entry name" value="ParB"/>
    <property type="match status" value="1"/>
</dbReference>
<organism evidence="2 3">
    <name type="scientific">Periweissella cryptocerci</name>
    <dbReference type="NCBI Taxonomy" id="2506420"/>
    <lineage>
        <taxon>Bacteria</taxon>
        <taxon>Bacillati</taxon>
        <taxon>Bacillota</taxon>
        <taxon>Bacilli</taxon>
        <taxon>Lactobacillales</taxon>
        <taxon>Lactobacillaceae</taxon>
        <taxon>Periweissella</taxon>
    </lineage>
</organism>
<dbReference type="InterPro" id="IPR036086">
    <property type="entry name" value="ParB/Sulfiredoxin_sf"/>
</dbReference>